<keyword evidence="2" id="KW-1185">Reference proteome</keyword>
<proteinExistence type="predicted"/>
<gene>
    <name evidence="1" type="ORF">EJNHJLOP_00040</name>
</gene>
<protein>
    <submittedName>
        <fullName evidence="1">Uncharacterized protein</fullName>
    </submittedName>
</protein>
<sequence>MLGYDGVVKSGGVKGVRFEIITPEEFEKRYKRYEGLWKFGKCIDVGADYSIDAVLLWEAWEKRREIVIEDQKRDGCQPDLNCRYIMWWLGYCIVGKCSVRKKEEPEWLYDDITYALHCHFEFFGLVPMRWELRDSGDNVEKHIIRR</sequence>
<evidence type="ECO:0000313" key="2">
    <source>
        <dbReference type="Proteomes" id="UP001156272"/>
    </source>
</evidence>
<dbReference type="EMBL" id="OP413839">
    <property type="protein sequence ID" value="UYL64929.1"/>
    <property type="molecule type" value="Genomic_DNA"/>
</dbReference>
<organism evidence="1 2">
    <name type="scientific">Methanophagales virus PBV082</name>
    <dbReference type="NCBI Taxonomy" id="3071307"/>
    <lineage>
        <taxon>Viruses</taxon>
        <taxon>Viruses incertae sedis</taxon>
        <taxon>Itzamnaviridae</taxon>
        <taxon>Pletoitzamnavirus</taxon>
        <taxon>Pletoitzamnavirus pescaderoense</taxon>
    </lineage>
</organism>
<dbReference type="Proteomes" id="UP001156272">
    <property type="component" value="Segment"/>
</dbReference>
<reference evidence="1 2" key="1">
    <citation type="submission" date="2022-09" db="EMBL/GenBank/DDBJ databases">
        <title>Evolutionary Diversification of Methanotrophic Ca. Methanophagales (ANME-1) and Their Expansive Virome.</title>
        <authorList>
            <person name="Laso-Perez R."/>
            <person name="Wu F."/>
            <person name="Cremiere A."/>
            <person name="Speth D.R."/>
            <person name="Magyar J.S."/>
            <person name="Krupovic M."/>
            <person name="Orphan V.J."/>
        </authorList>
    </citation>
    <scope>NUCLEOTIDE SEQUENCE [LARGE SCALE GENOMIC DNA]</scope>
    <source>
        <strain evidence="1">PBV082</strain>
    </source>
</reference>
<evidence type="ECO:0000313" key="1">
    <source>
        <dbReference type="EMBL" id="UYL64929.1"/>
    </source>
</evidence>
<accession>A0AA46TDQ5</accession>
<name>A0AA46TDQ5_9VIRU</name>